<name>A0A5M8AF66_9BURK</name>
<evidence type="ECO:0000313" key="2">
    <source>
        <dbReference type="Proteomes" id="UP000324324"/>
    </source>
</evidence>
<accession>A0A5M8AF66</accession>
<comment type="caution">
    <text evidence="1">The sequence shown here is derived from an EMBL/GenBank/DDBJ whole genome shotgun (WGS) entry which is preliminary data.</text>
</comment>
<gene>
    <name evidence="1" type="ORF">F1599_16120</name>
</gene>
<dbReference type="AlphaFoldDB" id="A0A5M8AF66"/>
<dbReference type="InterPro" id="IPR025292">
    <property type="entry name" value="T3SS_LEE_assoc"/>
</dbReference>
<dbReference type="EMBL" id="VWRN01000045">
    <property type="protein sequence ID" value="KAA6120716.1"/>
    <property type="molecule type" value="Genomic_DNA"/>
</dbReference>
<reference evidence="1 2" key="1">
    <citation type="submission" date="2019-09" db="EMBL/GenBank/DDBJ databases">
        <title>Isolation of a novel species in the genus Cupriavidus from patients with sepsis using whole genome sequencing.</title>
        <authorList>
            <person name="Kweon O.J."/>
            <person name="Lee M.-K."/>
        </authorList>
    </citation>
    <scope>NUCLEOTIDE SEQUENCE [LARGE SCALE GENOMIC DNA]</scope>
    <source>
        <strain evidence="1 2">MKL-01</strain>
    </source>
</reference>
<protein>
    <recommendedName>
        <fullName evidence="3">Type III secretion protein</fullName>
    </recommendedName>
</protein>
<dbReference type="RefSeq" id="WP_149316186.1">
    <property type="nucleotide sequence ID" value="NZ_CP080294.1"/>
</dbReference>
<organism evidence="1 2">
    <name type="scientific">Cupriavidus cauae</name>
    <dbReference type="NCBI Taxonomy" id="2608999"/>
    <lineage>
        <taxon>Bacteria</taxon>
        <taxon>Pseudomonadati</taxon>
        <taxon>Pseudomonadota</taxon>
        <taxon>Betaproteobacteria</taxon>
        <taxon>Burkholderiales</taxon>
        <taxon>Burkholderiaceae</taxon>
        <taxon>Cupriavidus</taxon>
    </lineage>
</organism>
<dbReference type="Proteomes" id="UP000324324">
    <property type="component" value="Unassembled WGS sequence"/>
</dbReference>
<proteinExistence type="predicted"/>
<sequence length="206" mass="22751">MSDAAKAGARAQQGLCPAVQRLHALAWRPGEVMHRGWWGYLGLDAWRDDYRRHPGSRRALDALIVQRRGFPAMPLPAALSDEQRRLLSLEPRLPVLLVALGAVAARAPELLLLGDYRRQLLAVLGDDGCDQLAALVPDGKRPSLSRPPEQIVEWLRELGRLWLEQTLPGSTVWQALSICLPPPGGLLVTPPPGLALPMLFRLERLL</sequence>
<dbReference type="Pfam" id="PF13327">
    <property type="entry name" value="T3SS_LEE_assoc"/>
    <property type="match status" value="1"/>
</dbReference>
<evidence type="ECO:0000313" key="1">
    <source>
        <dbReference type="EMBL" id="KAA6120716.1"/>
    </source>
</evidence>
<evidence type="ECO:0008006" key="3">
    <source>
        <dbReference type="Google" id="ProtNLM"/>
    </source>
</evidence>
<keyword evidence="2" id="KW-1185">Reference proteome</keyword>